<dbReference type="Proteomes" id="UP001187343">
    <property type="component" value="Unassembled WGS sequence"/>
</dbReference>
<evidence type="ECO:0000313" key="1">
    <source>
        <dbReference type="EMBL" id="KAK2892641.1"/>
    </source>
</evidence>
<name>A0AA88PJV2_9TELE</name>
<proteinExistence type="predicted"/>
<dbReference type="AlphaFoldDB" id="A0AA88PJV2"/>
<sequence length="152" mass="16819">MPSLAEGSRPSSPDLNVELFHSDRKPILSPATRVQHLRGMSILNRNHLVPVQCKLSRVDSSSKSRCKLNCTPFTACFFSPLRIRWPCPGTLLLKQSWGGSSPSKMFEMSTLKPRTDHCACAKRLPILQYCPAAAFPVAISPQTQNNGRRPCG</sequence>
<dbReference type="EMBL" id="JAUYZG010000012">
    <property type="protein sequence ID" value="KAK2892641.1"/>
    <property type="molecule type" value="Genomic_DNA"/>
</dbReference>
<evidence type="ECO:0000313" key="2">
    <source>
        <dbReference type="Proteomes" id="UP001187343"/>
    </source>
</evidence>
<organism evidence="1 2">
    <name type="scientific">Cirrhinus molitorella</name>
    <name type="common">mud carp</name>
    <dbReference type="NCBI Taxonomy" id="172907"/>
    <lineage>
        <taxon>Eukaryota</taxon>
        <taxon>Metazoa</taxon>
        <taxon>Chordata</taxon>
        <taxon>Craniata</taxon>
        <taxon>Vertebrata</taxon>
        <taxon>Euteleostomi</taxon>
        <taxon>Actinopterygii</taxon>
        <taxon>Neopterygii</taxon>
        <taxon>Teleostei</taxon>
        <taxon>Ostariophysi</taxon>
        <taxon>Cypriniformes</taxon>
        <taxon>Cyprinidae</taxon>
        <taxon>Labeoninae</taxon>
        <taxon>Labeonini</taxon>
        <taxon>Cirrhinus</taxon>
    </lineage>
</organism>
<accession>A0AA88PJV2</accession>
<gene>
    <name evidence="1" type="ORF">Q8A67_012629</name>
</gene>
<comment type="caution">
    <text evidence="1">The sequence shown here is derived from an EMBL/GenBank/DDBJ whole genome shotgun (WGS) entry which is preliminary data.</text>
</comment>
<protein>
    <submittedName>
        <fullName evidence="1">Uncharacterized protein</fullName>
    </submittedName>
</protein>
<reference evidence="1" key="1">
    <citation type="submission" date="2023-08" db="EMBL/GenBank/DDBJ databases">
        <title>Chromosome-level Genome Assembly of mud carp (Cirrhinus molitorella).</title>
        <authorList>
            <person name="Liu H."/>
        </authorList>
    </citation>
    <scope>NUCLEOTIDE SEQUENCE</scope>
    <source>
        <strain evidence="1">Prfri</strain>
        <tissue evidence="1">Muscle</tissue>
    </source>
</reference>
<keyword evidence="2" id="KW-1185">Reference proteome</keyword>